<dbReference type="Pfam" id="PF00847">
    <property type="entry name" value="AP2"/>
    <property type="match status" value="2"/>
</dbReference>
<evidence type="ECO:0000256" key="4">
    <source>
        <dbReference type="ARBA" id="ARBA00023125"/>
    </source>
</evidence>
<evidence type="ECO:0000256" key="7">
    <source>
        <dbReference type="ARBA" id="ARBA00037973"/>
    </source>
</evidence>
<keyword evidence="2" id="KW-0677">Repeat</keyword>
<dbReference type="SMART" id="SM00380">
    <property type="entry name" value="AP2"/>
    <property type="match status" value="2"/>
</dbReference>
<dbReference type="PRINTS" id="PR00367">
    <property type="entry name" value="ETHRSPELEMNT"/>
</dbReference>
<dbReference type="InterPro" id="IPR001471">
    <property type="entry name" value="AP2/ERF_dom"/>
</dbReference>
<feature type="region of interest" description="Disordered" evidence="8">
    <location>
        <begin position="563"/>
        <end position="594"/>
    </location>
</feature>
<keyword evidence="5" id="KW-0804">Transcription</keyword>
<reference evidence="10" key="2">
    <citation type="submission" date="2006-06" db="EMBL/GenBank/DDBJ databases">
        <authorList>
            <person name="Buell R."/>
            <person name="Wing R.A."/>
            <person name="McCombie W.A."/>
            <person name="Ouyang S."/>
        </authorList>
    </citation>
    <scope>NUCLEOTIDE SEQUENCE</scope>
</reference>
<dbReference type="GO" id="GO:0003700">
    <property type="term" value="F:DNA-binding transcription factor activity"/>
    <property type="evidence" value="ECO:0007669"/>
    <property type="project" value="InterPro"/>
</dbReference>
<dbReference type="PANTHER" id="PTHR32467">
    <property type="entry name" value="AP2-LIKE ETHYLENE-RESPONSIVE TRANSCRIPTION FACTOR"/>
    <property type="match status" value="1"/>
</dbReference>
<keyword evidence="4" id="KW-0238">DNA-binding</keyword>
<evidence type="ECO:0000256" key="5">
    <source>
        <dbReference type="ARBA" id="ARBA00023163"/>
    </source>
</evidence>
<dbReference type="CDD" id="cd00018">
    <property type="entry name" value="AP2"/>
    <property type="match status" value="2"/>
</dbReference>
<feature type="compositionally biased region" description="Low complexity" evidence="8">
    <location>
        <begin position="523"/>
        <end position="534"/>
    </location>
</feature>
<keyword evidence="6" id="KW-0539">Nucleus</keyword>
<evidence type="ECO:0000259" key="9">
    <source>
        <dbReference type="PROSITE" id="PS51032"/>
    </source>
</evidence>
<evidence type="ECO:0000256" key="1">
    <source>
        <dbReference type="ARBA" id="ARBA00004123"/>
    </source>
</evidence>
<keyword evidence="3" id="KW-0805">Transcription regulation</keyword>
<dbReference type="InterPro" id="IPR016177">
    <property type="entry name" value="DNA-bd_dom_sf"/>
</dbReference>
<evidence type="ECO:0000256" key="8">
    <source>
        <dbReference type="SAM" id="MobiDB-lite"/>
    </source>
</evidence>
<feature type="domain" description="AP2/ERF" evidence="9">
    <location>
        <begin position="305"/>
        <end position="368"/>
    </location>
</feature>
<dbReference type="GO" id="GO:0005634">
    <property type="term" value="C:nucleus"/>
    <property type="evidence" value="ECO:0007669"/>
    <property type="project" value="UniProtKB-SubCell"/>
</dbReference>
<dbReference type="InterPro" id="IPR036955">
    <property type="entry name" value="AP2/ERF_dom_sf"/>
</dbReference>
<comment type="subcellular location">
    <subcellularLocation>
        <location evidence="1">Nucleus</location>
    </subcellularLocation>
</comment>
<evidence type="ECO:0000256" key="3">
    <source>
        <dbReference type="ARBA" id="ARBA00023015"/>
    </source>
</evidence>
<dbReference type="AlphaFoldDB" id="Q10EE7"/>
<protein>
    <submittedName>
        <fullName evidence="10">AP2 domain containing protein, expressed</fullName>
    </submittedName>
</protein>
<dbReference type="FunFam" id="3.30.730.10:FF:000002">
    <property type="entry name" value="AP2-like ethylene-responsive transcription factor"/>
    <property type="match status" value="1"/>
</dbReference>
<dbReference type="Gene3D" id="3.30.730.10">
    <property type="entry name" value="AP2/ERF domain"/>
    <property type="match status" value="2"/>
</dbReference>
<dbReference type="EMBL" id="DP000009">
    <property type="protein sequence ID" value="ABF99086.1"/>
    <property type="molecule type" value="Genomic_DNA"/>
</dbReference>
<name>Q10EE7_ORYSJ</name>
<dbReference type="SUPFAM" id="SSF54171">
    <property type="entry name" value="DNA-binding domain"/>
    <property type="match status" value="2"/>
</dbReference>
<comment type="similarity">
    <text evidence="7">Belongs to the AP2/ERF transcription factor family. AP2 subfamily.</text>
</comment>
<reference evidence="10" key="1">
    <citation type="journal article" date="2005" name="Genome Res.">
        <title>Sequence, annotation, and analysis of synteny between rice chromosome 3 and diverged grass species.</title>
        <authorList>
            <consortium name="Rice Chromosome 3 Sequencing Consortium"/>
            <person name="Buell C.R."/>
            <person name="Yuan Q."/>
            <person name="Ouyang S."/>
            <person name="Liu J."/>
            <person name="Zhu W."/>
            <person name="Wang A."/>
            <person name="Maiti R."/>
            <person name="Haas B."/>
            <person name="Wortman J."/>
            <person name="Pertea M."/>
            <person name="Jones K.M."/>
            <person name="Kim M."/>
            <person name="Overton L."/>
            <person name="Tsitrin T."/>
            <person name="Fadrosh D."/>
            <person name="Bera J."/>
            <person name="Weaver B."/>
            <person name="Jin S."/>
            <person name="Johri S."/>
            <person name="Reardon M."/>
            <person name="Webb K."/>
            <person name="Hill J."/>
            <person name="Moffat K."/>
            <person name="Tallon L."/>
            <person name="Van Aken S."/>
            <person name="Lewis M."/>
            <person name="Utterback T."/>
            <person name="Feldblyum T."/>
            <person name="Zismann V."/>
            <person name="Iobst S."/>
            <person name="Hsiao J."/>
            <person name="de Vazeille A.R."/>
            <person name="Salzberg S.L."/>
            <person name="White O."/>
            <person name="Fraser C."/>
            <person name="Yu Y."/>
            <person name="Kim H."/>
            <person name="Rambo T."/>
            <person name="Currie J."/>
            <person name="Collura K."/>
            <person name="Kernodle-Thompson S."/>
            <person name="Wei F."/>
            <person name="Kudrna K."/>
            <person name="Ammiraju J.S."/>
            <person name="Luo M."/>
            <person name="Goicoechea J.L."/>
            <person name="Wing R.A."/>
            <person name="Henry D."/>
            <person name="Oates R."/>
            <person name="Palmer M."/>
            <person name="Pries G."/>
            <person name="Saski C."/>
            <person name="Simmons J."/>
            <person name="Soderlund C."/>
            <person name="Nelson W."/>
            <person name="de la Bastide M."/>
            <person name="Spiegel L."/>
            <person name="Nascimento L."/>
            <person name="Huang E."/>
            <person name="Preston R."/>
            <person name="Zutavern T."/>
            <person name="Palmer L."/>
            <person name="O'Shaughnessy A."/>
            <person name="Dike S."/>
            <person name="McCombie W.R."/>
            <person name="Minx P."/>
            <person name="Cordum H."/>
            <person name="Wilson R."/>
            <person name="Jin W."/>
            <person name="Lee H.R."/>
            <person name="Jiang J."/>
            <person name="Jackson S."/>
        </authorList>
    </citation>
    <scope>NUCLEOTIDE SEQUENCE [LARGE SCALE GENOMIC DNA]</scope>
</reference>
<evidence type="ECO:0000313" key="10">
    <source>
        <dbReference type="EMBL" id="ABF99086.1"/>
    </source>
</evidence>
<evidence type="ECO:0000256" key="2">
    <source>
        <dbReference type="ARBA" id="ARBA00022737"/>
    </source>
</evidence>
<organism evidence="10">
    <name type="scientific">Oryza sativa subsp. japonica</name>
    <name type="common">Rice</name>
    <dbReference type="NCBI Taxonomy" id="39947"/>
    <lineage>
        <taxon>Eukaryota</taxon>
        <taxon>Viridiplantae</taxon>
        <taxon>Streptophyta</taxon>
        <taxon>Embryophyta</taxon>
        <taxon>Tracheophyta</taxon>
        <taxon>Spermatophyta</taxon>
        <taxon>Magnoliopsida</taxon>
        <taxon>Liliopsida</taxon>
        <taxon>Poales</taxon>
        <taxon>Poaceae</taxon>
        <taxon>BOP clade</taxon>
        <taxon>Oryzoideae</taxon>
        <taxon>Oryzeae</taxon>
        <taxon>Oryzinae</taxon>
        <taxon>Oryza</taxon>
        <taxon>Oryza sativa</taxon>
    </lineage>
</organism>
<accession>Q10EE7</accession>
<dbReference type="HOGENOM" id="CLU_013549_6_0_1"/>
<dbReference type="PROSITE" id="PS51032">
    <property type="entry name" value="AP2_ERF"/>
    <property type="match status" value="2"/>
</dbReference>
<dbReference type="PANTHER" id="PTHR32467:SF157">
    <property type="entry name" value="AP2-LIKE ETHYLENE-RESPONSIVE TRANSCRIPTION FACTOR CRL5"/>
    <property type="match status" value="1"/>
</dbReference>
<dbReference type="GO" id="GO:0003677">
    <property type="term" value="F:DNA binding"/>
    <property type="evidence" value="ECO:0007669"/>
    <property type="project" value="UniProtKB-KW"/>
</dbReference>
<feature type="region of interest" description="Disordered" evidence="8">
    <location>
        <begin position="523"/>
        <end position="544"/>
    </location>
</feature>
<sequence length="759" mass="79717">MASGNSSSSSGSMAATAGGVGGWLGFSLSPHMATYCAGGVDDVGHHHHHHVHQHQQQHGGGLFYNPAAVASSFYYGGGHDAVVTSAAGGGSYYGAGFSSMPLKSDGSLCIMEALRGGDQEQQGVVVSASPKLEDFLGAGPAMALSLDNSAFYYGGHGHHQGHAQDGGAVGGDPHHGGGGFLQCAVIPGAGAGHDAALVHDQSAAAVAAGWAAMHGGGYDIANAAADDVCAAGPIIPTGGHLHPLTLSMSSAGSQSSCVTVQAAAAGEPYMAMDAVSKKRGGADRAGQKQPVHRKSIDTFGQRTSQYRGVTRHRWTGRYEAHLWDNSCKKEGQTRKGRQGGYDMEEKAARAYDLAALKYWGPSTHINFPLEDYQEELEEMKNMSRQEYVAHLRRKSSGFSRGASIYRGVTRHHQHGRWQARIGRVSGNKDLYLGTFSTQEEAAEAYDVAAIKFRGLNAVTNFDITRYDVDKILESSTLLPGELARRKGKVGDGGGAAAVADAAAALVQAGNVAEWKMATAAALPAAARTEQQQQHGHGGHQHHDLLPSDAFSVLQDIVSTVDAAGAPPRAPHMSMAATSLGNSREQSPDRGVGGGGGGGVLATLFAKPAAASKLYSPVPLNTWASPSPAEQRVGFAKPNSLWWCLSSQSKLKAHSRSNGGRKPSRGSEKNPPNPCMTFSASLDRTNEFEDATLHVDVILLKVHLVYTLGVSSVAASPRVTEDVALSCVFLHYSLTWELIPSAQPSFVRYVQPSSECKLTD</sequence>
<feature type="compositionally biased region" description="Polar residues" evidence="8">
    <location>
        <begin position="575"/>
        <end position="584"/>
    </location>
</feature>
<evidence type="ECO:0000256" key="6">
    <source>
        <dbReference type="ARBA" id="ARBA00023242"/>
    </source>
</evidence>
<dbReference type="FunFam" id="3.30.730.10:FF:000003">
    <property type="entry name" value="AP2-like ethylene-responsive transcription factor ANT"/>
    <property type="match status" value="1"/>
</dbReference>
<proteinExistence type="inferred from homology"/>
<feature type="domain" description="AP2/ERF" evidence="9">
    <location>
        <begin position="404"/>
        <end position="462"/>
    </location>
</feature>
<gene>
    <name evidence="10" type="ordered locus">LOC_Os03g56050</name>
</gene>
<feature type="region of interest" description="Disordered" evidence="8">
    <location>
        <begin position="652"/>
        <end position="674"/>
    </location>
</feature>